<dbReference type="PANTHER" id="PTHR24422">
    <property type="entry name" value="CHEMOTAXIS PROTEIN METHYLTRANSFERASE"/>
    <property type="match status" value="1"/>
</dbReference>
<dbReference type="PIRSF" id="PIRSF000410">
    <property type="entry name" value="CheR"/>
    <property type="match status" value="1"/>
</dbReference>
<dbReference type="PANTHER" id="PTHR24422:SF19">
    <property type="entry name" value="CHEMOTAXIS PROTEIN METHYLTRANSFERASE"/>
    <property type="match status" value="1"/>
</dbReference>
<evidence type="ECO:0000313" key="8">
    <source>
        <dbReference type="EMBL" id="SFS57555.1"/>
    </source>
</evidence>
<dbReference type="InterPro" id="IPR022642">
    <property type="entry name" value="CheR_C"/>
</dbReference>
<evidence type="ECO:0000256" key="5">
    <source>
        <dbReference type="PIRNR" id="PIRNR000410"/>
    </source>
</evidence>
<dbReference type="InterPro" id="IPR050903">
    <property type="entry name" value="Bact_Chemotaxis_MeTrfase"/>
</dbReference>
<feature type="binding site" evidence="6">
    <location>
        <position position="89"/>
    </location>
    <ligand>
        <name>S-adenosyl-L-methionine</name>
        <dbReference type="ChEBI" id="CHEBI:59789"/>
    </ligand>
</feature>
<feature type="domain" description="CheR-type methyltransferase" evidence="7">
    <location>
        <begin position="6"/>
        <end position="283"/>
    </location>
</feature>
<dbReference type="STRING" id="394264.SAMN04488040_1080"/>
<feature type="binding site" evidence="6">
    <location>
        <position position="85"/>
    </location>
    <ligand>
        <name>S-adenosyl-L-methionine</name>
        <dbReference type="ChEBI" id="CHEBI:59789"/>
    </ligand>
</feature>
<comment type="catalytic activity">
    <reaction evidence="1 5">
        <text>L-glutamyl-[protein] + S-adenosyl-L-methionine = [protein]-L-glutamate 5-O-methyl ester + S-adenosyl-L-homocysteine</text>
        <dbReference type="Rhea" id="RHEA:24452"/>
        <dbReference type="Rhea" id="RHEA-COMP:10208"/>
        <dbReference type="Rhea" id="RHEA-COMP:10311"/>
        <dbReference type="ChEBI" id="CHEBI:29973"/>
        <dbReference type="ChEBI" id="CHEBI:57856"/>
        <dbReference type="ChEBI" id="CHEBI:59789"/>
        <dbReference type="ChEBI" id="CHEBI:82795"/>
        <dbReference type="EC" id="2.1.1.80"/>
    </reaction>
</comment>
<feature type="binding site" evidence="6">
    <location>
        <position position="127"/>
    </location>
    <ligand>
        <name>S-adenosyl-L-methionine</name>
        <dbReference type="ChEBI" id="CHEBI:59789"/>
    </ligand>
</feature>
<proteinExistence type="predicted"/>
<sequence length="299" mass="33487">MSPTAAGHGEILLSAAAFEGIRALLKCKTGIHLEENSDSMILSRLSSRVRRQRLPDFDAYLAHVRSEAGAQELVQMINALTTNTTRFFREPGHFDLLETDVLPNLIEKAKRGARIRLWSAACASGEEAYGIAALVLQNFPDARDFDIRILGTDIDTHMLQRAKAGIYPKKSISGVPDRFGDIMFEPDGGDGKLHIRQRLKDMTTFRYLNFVDPWPVRGPFQVIFCRNVAIYMAPDTQSRIWQGLENVLDQEGALFIGHSERISPDLALQLELFGPTSFRRPLSFIGQNANQKERGDVTT</sequence>
<protein>
    <recommendedName>
        <fullName evidence="5">Chemotaxis protein methyltransferase</fullName>
        <ecNumber evidence="5">2.1.1.80</ecNumber>
    </recommendedName>
</protein>
<dbReference type="EC" id="2.1.1.80" evidence="5"/>
<comment type="function">
    <text evidence="5">Methylation of the membrane-bound methyl-accepting chemotaxis proteins (MCP) to form gamma-glutamyl methyl ester residues in MCP.</text>
</comment>
<dbReference type="SUPFAM" id="SSF47757">
    <property type="entry name" value="Chemotaxis receptor methyltransferase CheR, N-terminal domain"/>
    <property type="match status" value="1"/>
</dbReference>
<dbReference type="SMART" id="SM00138">
    <property type="entry name" value="MeTrc"/>
    <property type="match status" value="1"/>
</dbReference>
<dbReference type="AlphaFoldDB" id="A0A1I6QYS6"/>
<keyword evidence="2 5" id="KW-0489">Methyltransferase</keyword>
<dbReference type="InterPro" id="IPR000780">
    <property type="entry name" value="CheR_MeTrfase"/>
</dbReference>
<keyword evidence="9" id="KW-1185">Reference proteome</keyword>
<name>A0A1I6QYS6_9RHOB</name>
<dbReference type="Pfam" id="PF01739">
    <property type="entry name" value="CheR"/>
    <property type="match status" value="1"/>
</dbReference>
<dbReference type="SUPFAM" id="SSF53335">
    <property type="entry name" value="S-adenosyl-L-methionine-dependent methyltransferases"/>
    <property type="match status" value="1"/>
</dbReference>
<evidence type="ECO:0000259" key="7">
    <source>
        <dbReference type="PROSITE" id="PS50123"/>
    </source>
</evidence>
<evidence type="ECO:0000256" key="4">
    <source>
        <dbReference type="ARBA" id="ARBA00022691"/>
    </source>
</evidence>
<feature type="binding site" evidence="6">
    <location>
        <position position="153"/>
    </location>
    <ligand>
        <name>S-adenosyl-L-methionine</name>
        <dbReference type="ChEBI" id="CHEBI:59789"/>
    </ligand>
</feature>
<dbReference type="EMBL" id="FPAJ01000001">
    <property type="protein sequence ID" value="SFS57555.1"/>
    <property type="molecule type" value="Genomic_DNA"/>
</dbReference>
<dbReference type="PRINTS" id="PR00996">
    <property type="entry name" value="CHERMTFRASE"/>
</dbReference>
<dbReference type="Pfam" id="PF03705">
    <property type="entry name" value="CheR_N"/>
    <property type="match status" value="1"/>
</dbReference>
<dbReference type="GO" id="GO:0008983">
    <property type="term" value="F:protein-glutamate O-methyltransferase activity"/>
    <property type="evidence" value="ECO:0007669"/>
    <property type="project" value="UniProtKB-EC"/>
</dbReference>
<feature type="binding site" evidence="6">
    <location>
        <begin position="226"/>
        <end position="227"/>
    </location>
    <ligand>
        <name>S-adenosyl-L-methionine</name>
        <dbReference type="ChEBI" id="CHEBI:59789"/>
    </ligand>
</feature>
<dbReference type="InterPro" id="IPR029063">
    <property type="entry name" value="SAM-dependent_MTases_sf"/>
</dbReference>
<dbReference type="Gene3D" id="1.10.155.10">
    <property type="entry name" value="Chemotaxis receptor methyltransferase CheR, N-terminal domain"/>
    <property type="match status" value="1"/>
</dbReference>
<evidence type="ECO:0000313" key="9">
    <source>
        <dbReference type="Proteomes" id="UP000199239"/>
    </source>
</evidence>
<dbReference type="RefSeq" id="WP_175498486.1">
    <property type="nucleotide sequence ID" value="NZ_FPAJ01000001.1"/>
</dbReference>
<keyword evidence="4 5" id="KW-0949">S-adenosyl-L-methionine</keyword>
<feature type="binding site" evidence="6">
    <location>
        <position position="83"/>
    </location>
    <ligand>
        <name>S-adenosyl-L-methionine</name>
        <dbReference type="ChEBI" id="CHEBI:59789"/>
    </ligand>
</feature>
<dbReference type="Gene3D" id="3.40.50.150">
    <property type="entry name" value="Vaccinia Virus protein VP39"/>
    <property type="match status" value="1"/>
</dbReference>
<accession>A0A1I6QYS6</accession>
<evidence type="ECO:0000256" key="3">
    <source>
        <dbReference type="ARBA" id="ARBA00022679"/>
    </source>
</evidence>
<dbReference type="InterPro" id="IPR036804">
    <property type="entry name" value="CheR_N_sf"/>
</dbReference>
<dbReference type="Proteomes" id="UP000199239">
    <property type="component" value="Unassembled WGS sequence"/>
</dbReference>
<evidence type="ECO:0000256" key="2">
    <source>
        <dbReference type="ARBA" id="ARBA00022603"/>
    </source>
</evidence>
<dbReference type="InterPro" id="IPR026024">
    <property type="entry name" value="Chemotaxis_MeTrfase_CheR"/>
</dbReference>
<evidence type="ECO:0000256" key="6">
    <source>
        <dbReference type="PIRSR" id="PIRSR000410-1"/>
    </source>
</evidence>
<reference evidence="9" key="1">
    <citation type="submission" date="2016-10" db="EMBL/GenBank/DDBJ databases">
        <authorList>
            <person name="Varghese N."/>
            <person name="Submissions S."/>
        </authorList>
    </citation>
    <scope>NUCLEOTIDE SEQUENCE [LARGE SCALE GENOMIC DNA]</scope>
    <source>
        <strain evidence="9">DSM 23422</strain>
    </source>
</reference>
<dbReference type="PROSITE" id="PS50123">
    <property type="entry name" value="CHER"/>
    <property type="match status" value="1"/>
</dbReference>
<dbReference type="InterPro" id="IPR022641">
    <property type="entry name" value="CheR_N"/>
</dbReference>
<organism evidence="8 9">
    <name type="scientific">Sulfitobacter marinus</name>
    <dbReference type="NCBI Taxonomy" id="394264"/>
    <lineage>
        <taxon>Bacteria</taxon>
        <taxon>Pseudomonadati</taxon>
        <taxon>Pseudomonadota</taxon>
        <taxon>Alphaproteobacteria</taxon>
        <taxon>Rhodobacterales</taxon>
        <taxon>Roseobacteraceae</taxon>
        <taxon>Sulfitobacter</taxon>
    </lineage>
</organism>
<gene>
    <name evidence="8" type="ORF">SAMN04488040_1080</name>
</gene>
<keyword evidence="3 5" id="KW-0808">Transferase</keyword>
<evidence type="ECO:0000256" key="1">
    <source>
        <dbReference type="ARBA" id="ARBA00001541"/>
    </source>
</evidence>
<dbReference type="GO" id="GO:0032259">
    <property type="term" value="P:methylation"/>
    <property type="evidence" value="ECO:0007669"/>
    <property type="project" value="UniProtKB-KW"/>
</dbReference>